<accession>A0ABS7DL40</accession>
<name>A0ABS7DL40_9FIRM</name>
<dbReference type="Proteomes" id="UP000719942">
    <property type="component" value="Unassembled WGS sequence"/>
</dbReference>
<reference evidence="2 3" key="1">
    <citation type="submission" date="2021-03" db="EMBL/GenBank/DDBJ databases">
        <title>Caproiciproducens sp. nov. isolated from feces of cow.</title>
        <authorList>
            <person name="Choi J.-Y."/>
        </authorList>
    </citation>
    <scope>NUCLEOTIDE SEQUENCE [LARGE SCALE GENOMIC DNA]</scope>
    <source>
        <strain evidence="2 3">AGMB10547</strain>
    </source>
</reference>
<evidence type="ECO:0000256" key="1">
    <source>
        <dbReference type="SAM" id="MobiDB-lite"/>
    </source>
</evidence>
<sequence length="172" mass="19949">MQNQANSNEGASANSSGIINPSMNMQAMGPSSNYLPQGMPMMENMANQMVYPEIFYKLQPYIMLVCDQMDTFSSLMPTQEMVEHMTDSIYDDVCRMYPDIAEYTREYEKRAKDDPPDPPDPPAGFGRGFGRGFGMFEREPRFGFGFRRRGLFRDLIDILLLSELTRRRRRFY</sequence>
<evidence type="ECO:0000313" key="3">
    <source>
        <dbReference type="Proteomes" id="UP000719942"/>
    </source>
</evidence>
<feature type="compositionally biased region" description="Low complexity" evidence="1">
    <location>
        <begin position="1"/>
        <end position="17"/>
    </location>
</feature>
<comment type="caution">
    <text evidence="2">The sequence shown here is derived from an EMBL/GenBank/DDBJ whole genome shotgun (WGS) entry which is preliminary data.</text>
</comment>
<proteinExistence type="predicted"/>
<dbReference type="RefSeq" id="WP_219964357.1">
    <property type="nucleotide sequence ID" value="NZ_JAGFNZ010000001.1"/>
</dbReference>
<feature type="region of interest" description="Disordered" evidence="1">
    <location>
        <begin position="1"/>
        <end position="21"/>
    </location>
</feature>
<organism evidence="2 3">
    <name type="scientific">Caproiciproducens faecalis</name>
    <dbReference type="NCBI Taxonomy" id="2820301"/>
    <lineage>
        <taxon>Bacteria</taxon>
        <taxon>Bacillati</taxon>
        <taxon>Bacillota</taxon>
        <taxon>Clostridia</taxon>
        <taxon>Eubacteriales</taxon>
        <taxon>Acutalibacteraceae</taxon>
        <taxon>Caproiciproducens</taxon>
    </lineage>
</organism>
<dbReference type="EMBL" id="JAGFNZ010000001">
    <property type="protein sequence ID" value="MBW7571992.1"/>
    <property type="molecule type" value="Genomic_DNA"/>
</dbReference>
<gene>
    <name evidence="2" type="ORF">J5W02_04135</name>
</gene>
<protein>
    <submittedName>
        <fullName evidence="2">Uncharacterized protein</fullName>
    </submittedName>
</protein>
<evidence type="ECO:0000313" key="2">
    <source>
        <dbReference type="EMBL" id="MBW7571992.1"/>
    </source>
</evidence>
<keyword evidence="3" id="KW-1185">Reference proteome</keyword>